<evidence type="ECO:0000256" key="5">
    <source>
        <dbReference type="ARBA" id="ARBA00038359"/>
    </source>
</evidence>
<keyword evidence="4 7" id="KW-0472">Membrane</keyword>
<feature type="compositionally biased region" description="Basic and acidic residues" evidence="6">
    <location>
        <begin position="283"/>
        <end position="298"/>
    </location>
</feature>
<gene>
    <name evidence="9" type="ORF">WHR41_02461</name>
</gene>
<accession>A0AB34KZP6</accession>
<evidence type="ECO:0000313" key="10">
    <source>
        <dbReference type="Proteomes" id="UP000803884"/>
    </source>
</evidence>
<dbReference type="GeneID" id="96003905"/>
<feature type="region of interest" description="Disordered" evidence="6">
    <location>
        <begin position="262"/>
        <end position="309"/>
    </location>
</feature>
<dbReference type="Pfam" id="PF20684">
    <property type="entry name" value="Fung_rhodopsin"/>
    <property type="match status" value="1"/>
</dbReference>
<dbReference type="PANTHER" id="PTHR33048">
    <property type="entry name" value="PTH11-LIKE INTEGRAL MEMBRANE PROTEIN (AFU_ORTHOLOGUE AFUA_5G11245)"/>
    <property type="match status" value="1"/>
</dbReference>
<name>A0AB34KZP6_9PEZI</name>
<sequence length="309" mass="33473">MNGFHISYGAGTHPENYLADPAAAYIPTLKHWYAYQIIYPLVLSLVKMSFLALYDRVFPPPSINRIALYGTAAFVIVYTIVIMFVNAFECANPSDAWKPTFPNPACNDLQTSYYTMAAINILTDLAVLLLPIKPALDLNVNRRKKIAVIAIFLIGSLAVVASGVRVYALWVYFTSGDPAYDTIEVLLWSQIEVNAAIVCASVASLRPLFKSAFAGGSSARSRSRSNQPLSYGRELELYSTATTVGKTSGPGRASTKVEAQLRSLGGENDSQERILGEGEGEGEGERGIRKTVETRVCEEGEGDGLGRGG</sequence>
<feature type="domain" description="Rhodopsin" evidence="8">
    <location>
        <begin position="5"/>
        <end position="210"/>
    </location>
</feature>
<dbReference type="InterPro" id="IPR049326">
    <property type="entry name" value="Rhodopsin_dom_fungi"/>
</dbReference>
<evidence type="ECO:0000256" key="6">
    <source>
        <dbReference type="SAM" id="MobiDB-lite"/>
    </source>
</evidence>
<evidence type="ECO:0000256" key="3">
    <source>
        <dbReference type="ARBA" id="ARBA00022989"/>
    </source>
</evidence>
<evidence type="ECO:0000259" key="8">
    <source>
        <dbReference type="Pfam" id="PF20684"/>
    </source>
</evidence>
<dbReference type="GO" id="GO:0016020">
    <property type="term" value="C:membrane"/>
    <property type="evidence" value="ECO:0007669"/>
    <property type="project" value="UniProtKB-SubCell"/>
</dbReference>
<comment type="caution">
    <text evidence="9">The sequence shown here is derived from an EMBL/GenBank/DDBJ whole genome shotgun (WGS) entry which is preliminary data.</text>
</comment>
<evidence type="ECO:0000256" key="2">
    <source>
        <dbReference type="ARBA" id="ARBA00022692"/>
    </source>
</evidence>
<evidence type="ECO:0000256" key="4">
    <source>
        <dbReference type="ARBA" id="ARBA00023136"/>
    </source>
</evidence>
<dbReference type="InterPro" id="IPR052337">
    <property type="entry name" value="SAT4-like"/>
</dbReference>
<reference evidence="9 10" key="1">
    <citation type="journal article" date="2020" name="Microbiol. Resour. Announc.">
        <title>Draft Genome Sequence of a Cladosporium Species Isolated from the Mesophotic Ascidian Didemnum maculosum.</title>
        <authorList>
            <person name="Gioti A."/>
            <person name="Siaperas R."/>
            <person name="Nikolaivits E."/>
            <person name="Le Goff G."/>
            <person name="Ouazzani J."/>
            <person name="Kotoulas G."/>
            <person name="Topakas E."/>
        </authorList>
    </citation>
    <scope>NUCLEOTIDE SEQUENCE [LARGE SCALE GENOMIC DNA]</scope>
    <source>
        <strain evidence="9 10">TM138-S3</strain>
    </source>
</reference>
<dbReference type="AlphaFoldDB" id="A0AB34KZP6"/>
<dbReference type="Proteomes" id="UP000803884">
    <property type="component" value="Unassembled WGS sequence"/>
</dbReference>
<evidence type="ECO:0000256" key="1">
    <source>
        <dbReference type="ARBA" id="ARBA00004141"/>
    </source>
</evidence>
<comment type="subcellular location">
    <subcellularLocation>
        <location evidence="1">Membrane</location>
        <topology evidence="1">Multi-pass membrane protein</topology>
    </subcellularLocation>
</comment>
<keyword evidence="2 7" id="KW-0812">Transmembrane</keyword>
<evidence type="ECO:0000313" key="9">
    <source>
        <dbReference type="EMBL" id="KAL1588888.1"/>
    </source>
</evidence>
<evidence type="ECO:0000256" key="7">
    <source>
        <dbReference type="SAM" id="Phobius"/>
    </source>
</evidence>
<dbReference type="EMBL" id="JAAQHG020000006">
    <property type="protein sequence ID" value="KAL1588888.1"/>
    <property type="molecule type" value="Genomic_DNA"/>
</dbReference>
<dbReference type="RefSeq" id="XP_069231993.1">
    <property type="nucleotide sequence ID" value="XM_069371067.1"/>
</dbReference>
<dbReference type="PANTHER" id="PTHR33048:SF123">
    <property type="entry name" value="INTEGRAL MEMBRANE PROTEIN"/>
    <property type="match status" value="1"/>
</dbReference>
<feature type="transmembrane region" description="Helical" evidence="7">
    <location>
        <begin position="33"/>
        <end position="54"/>
    </location>
</feature>
<protein>
    <recommendedName>
        <fullName evidence="8">Rhodopsin domain-containing protein</fullName>
    </recommendedName>
</protein>
<feature type="transmembrane region" description="Helical" evidence="7">
    <location>
        <begin position="66"/>
        <end position="88"/>
    </location>
</feature>
<feature type="transmembrane region" description="Helical" evidence="7">
    <location>
        <begin position="113"/>
        <end position="136"/>
    </location>
</feature>
<keyword evidence="10" id="KW-1185">Reference proteome</keyword>
<comment type="similarity">
    <text evidence="5">Belongs to the SAT4 family.</text>
</comment>
<keyword evidence="3 7" id="KW-1133">Transmembrane helix</keyword>
<organism evidence="9 10">
    <name type="scientific">Cladosporium halotolerans</name>
    <dbReference type="NCBI Taxonomy" id="1052096"/>
    <lineage>
        <taxon>Eukaryota</taxon>
        <taxon>Fungi</taxon>
        <taxon>Dikarya</taxon>
        <taxon>Ascomycota</taxon>
        <taxon>Pezizomycotina</taxon>
        <taxon>Dothideomycetes</taxon>
        <taxon>Dothideomycetidae</taxon>
        <taxon>Cladosporiales</taxon>
        <taxon>Cladosporiaceae</taxon>
        <taxon>Cladosporium</taxon>
    </lineage>
</organism>
<proteinExistence type="inferred from homology"/>
<feature type="transmembrane region" description="Helical" evidence="7">
    <location>
        <begin position="148"/>
        <end position="173"/>
    </location>
</feature>